<feature type="binding site" evidence="5">
    <location>
        <position position="251"/>
    </location>
    <ligand>
        <name>FMN</name>
        <dbReference type="ChEBI" id="CHEBI:58210"/>
    </ligand>
</feature>
<dbReference type="STRING" id="644352.J3PEY4"/>
<dbReference type="GO" id="GO:0010181">
    <property type="term" value="F:FMN binding"/>
    <property type="evidence" value="ECO:0007669"/>
    <property type="project" value="InterPro"/>
</dbReference>
<dbReference type="VEuPathDB" id="FungiDB:GGTG_12063"/>
<organism evidence="8">
    <name type="scientific">Gaeumannomyces tritici (strain R3-111a-1)</name>
    <name type="common">Wheat and barley take-all root rot fungus</name>
    <name type="synonym">Gaeumannomyces graminis var. tritici</name>
    <dbReference type="NCBI Taxonomy" id="644352"/>
    <lineage>
        <taxon>Eukaryota</taxon>
        <taxon>Fungi</taxon>
        <taxon>Dikarya</taxon>
        <taxon>Ascomycota</taxon>
        <taxon>Pezizomycotina</taxon>
        <taxon>Sordariomycetes</taxon>
        <taxon>Sordariomycetidae</taxon>
        <taxon>Magnaporthales</taxon>
        <taxon>Magnaporthaceae</taxon>
        <taxon>Gaeumannomyces</taxon>
    </lineage>
</organism>
<feature type="binding site" evidence="5">
    <location>
        <begin position="332"/>
        <end position="333"/>
    </location>
    <ligand>
        <name>FMN</name>
        <dbReference type="ChEBI" id="CHEBI:58210"/>
    </ligand>
</feature>
<feature type="binding site" evidence="5">
    <location>
        <position position="214"/>
    </location>
    <ligand>
        <name>glyoxylate</name>
        <dbReference type="ChEBI" id="CHEBI:36655"/>
    </ligand>
</feature>
<dbReference type="InterPro" id="IPR013785">
    <property type="entry name" value="Aldolase_TIM"/>
</dbReference>
<dbReference type="Gene3D" id="3.20.20.70">
    <property type="entry name" value="Aldolase class I"/>
    <property type="match status" value="1"/>
</dbReference>
<reference evidence="9" key="4">
    <citation type="journal article" date="2015" name="G3 (Bethesda)">
        <title>Genome sequences of three phytopathogenic species of the Magnaporthaceae family of fungi.</title>
        <authorList>
            <person name="Okagaki L.H."/>
            <person name="Nunes C.C."/>
            <person name="Sailsbery J."/>
            <person name="Clay B."/>
            <person name="Brown D."/>
            <person name="John T."/>
            <person name="Oh Y."/>
            <person name="Young N."/>
            <person name="Fitzgerald M."/>
            <person name="Haas B.J."/>
            <person name="Zeng Q."/>
            <person name="Young S."/>
            <person name="Adiconis X."/>
            <person name="Fan L."/>
            <person name="Levin J.Z."/>
            <person name="Mitchell T.K."/>
            <person name="Okubara P.A."/>
            <person name="Farman M.L."/>
            <person name="Kohn L.M."/>
            <person name="Birren B."/>
            <person name="Ma L.-J."/>
            <person name="Dean R.A."/>
        </authorList>
    </citation>
    <scope>NUCLEOTIDE SEQUENCE</scope>
    <source>
        <strain evidence="9">R3-111a-1</strain>
    </source>
</reference>
<dbReference type="RefSeq" id="XP_009228220.1">
    <property type="nucleotide sequence ID" value="XM_009229956.1"/>
</dbReference>
<dbReference type="GO" id="GO:0016491">
    <property type="term" value="F:oxidoreductase activity"/>
    <property type="evidence" value="ECO:0007669"/>
    <property type="project" value="UniProtKB-KW"/>
</dbReference>
<dbReference type="GeneID" id="20352521"/>
<dbReference type="Proteomes" id="UP000006039">
    <property type="component" value="Unassembled WGS sequence"/>
</dbReference>
<dbReference type="OrthoDB" id="1925334at2759"/>
<feature type="chain" id="PRO_5015095282" description="FMN hydroxy acid dehydrogenase domain-containing protein" evidence="6">
    <location>
        <begin position="19"/>
        <end position="386"/>
    </location>
</feature>
<feature type="binding site" evidence="5">
    <location>
        <begin position="309"/>
        <end position="313"/>
    </location>
    <ligand>
        <name>FMN</name>
        <dbReference type="ChEBI" id="CHEBI:58210"/>
    </ligand>
</feature>
<dbReference type="InterPro" id="IPR037396">
    <property type="entry name" value="FMN_HAD"/>
</dbReference>
<sequence length="386" mass="42429">MRSSTVLAAVAASTGALAARPFLEEPDTGILDVLGNLPVGSLPKLTDMVALNDFQWAARNYLPRLNYTYYRNGAGGEYSYRNNLEVYNRYRLRPKTMVDITKVESSLPTTILGRNFSSPFFISPCARADYGHPDAELNIMRAASKANILYIPSSFSTVPLEQIAAARQPETYEFFNQVYTNDNDTSNKILFERAEKSGSKAVVWAIDSPGSPSRQRAARFSVGSANSKYITNTWEVLDKFRNMTKLPIILKGISTVQDARLAVQHGVPAIILSNHGGRNLDGSPSSLETAIEIHREAPEIFGQIEILADGGVRYGTDALRLLALGVKAVGIGRPVMFANVFGQEGVERALGLFRSEVMNDAANLGVPDIKKITPDFVEWTPNNWFS</sequence>
<evidence type="ECO:0000256" key="2">
    <source>
        <dbReference type="ARBA" id="ARBA00023002"/>
    </source>
</evidence>
<evidence type="ECO:0000313" key="10">
    <source>
        <dbReference type="Proteomes" id="UP000006039"/>
    </source>
</evidence>
<reference evidence="9" key="5">
    <citation type="submission" date="2018-04" db="UniProtKB">
        <authorList>
            <consortium name="EnsemblFungi"/>
        </authorList>
    </citation>
    <scope>IDENTIFICATION</scope>
    <source>
        <strain evidence="9">R3-111a-1</strain>
    </source>
</reference>
<dbReference type="EMBL" id="GL385401">
    <property type="protein sequence ID" value="EJT71042.1"/>
    <property type="molecule type" value="Genomic_DNA"/>
</dbReference>
<feature type="binding site" evidence="5">
    <location>
        <begin position="124"/>
        <end position="126"/>
    </location>
    <ligand>
        <name>FMN</name>
        <dbReference type="ChEBI" id="CHEBI:58210"/>
    </ligand>
</feature>
<evidence type="ECO:0000313" key="9">
    <source>
        <dbReference type="EnsemblFungi" id="EJT71042"/>
    </source>
</evidence>
<feature type="active site" description="Proton acceptor" evidence="4">
    <location>
        <position position="275"/>
    </location>
</feature>
<feature type="binding site" evidence="5">
    <location>
        <position position="275"/>
    </location>
    <ligand>
        <name>glyoxylate</name>
        <dbReference type="ChEBI" id="CHEBI:36655"/>
    </ligand>
</feature>
<dbReference type="PIRSF" id="PIRSF000138">
    <property type="entry name" value="Al-hdrx_acd_dh"/>
    <property type="match status" value="1"/>
</dbReference>
<feature type="signal peptide" evidence="6">
    <location>
        <begin position="1"/>
        <end position="18"/>
    </location>
</feature>
<proteinExistence type="inferred from homology"/>
<dbReference type="PROSITE" id="PS51349">
    <property type="entry name" value="FMN_HYDROXY_ACID_DH_2"/>
    <property type="match status" value="1"/>
</dbReference>
<evidence type="ECO:0000313" key="8">
    <source>
        <dbReference type="EMBL" id="EJT71042.1"/>
    </source>
</evidence>
<evidence type="ECO:0000256" key="4">
    <source>
        <dbReference type="PIRSR" id="PIRSR000138-1"/>
    </source>
</evidence>
<dbReference type="InterPro" id="IPR000262">
    <property type="entry name" value="FMN-dep_DH"/>
</dbReference>
<dbReference type="eggNOG" id="KOG0538">
    <property type="taxonomic scope" value="Eukaryota"/>
</dbReference>
<dbReference type="PANTHER" id="PTHR10578">
    <property type="entry name" value="S -2-HYDROXY-ACID OXIDASE-RELATED"/>
    <property type="match status" value="1"/>
</dbReference>
<feature type="binding site" evidence="5">
    <location>
        <position position="177"/>
    </location>
    <ligand>
        <name>FMN</name>
        <dbReference type="ChEBI" id="CHEBI:58210"/>
    </ligand>
</feature>
<feature type="binding site" evidence="5">
    <location>
        <position position="179"/>
    </location>
    <ligand>
        <name>glyoxylate</name>
        <dbReference type="ChEBI" id="CHEBI:36655"/>
    </ligand>
</feature>
<protein>
    <recommendedName>
        <fullName evidence="7">FMN hydroxy acid dehydrogenase domain-containing protein</fullName>
    </recommendedName>
</protein>
<feature type="binding site" evidence="5">
    <location>
        <position position="273"/>
    </location>
    <ligand>
        <name>FMN</name>
        <dbReference type="ChEBI" id="CHEBI:58210"/>
    </ligand>
</feature>
<comment type="similarity">
    <text evidence="3">Belongs to the FMN-dependent alpha-hydroxy acid dehydrogenase family.</text>
</comment>
<reference evidence="8" key="2">
    <citation type="submission" date="2010-07" db="EMBL/GenBank/DDBJ databases">
        <authorList>
            <consortium name="The Broad Institute Genome Sequencing Platform"/>
            <consortium name="Broad Institute Genome Sequencing Center for Infectious Disease"/>
            <person name="Ma L.-J."/>
            <person name="Dead R."/>
            <person name="Young S."/>
            <person name="Zeng Q."/>
            <person name="Koehrsen M."/>
            <person name="Alvarado L."/>
            <person name="Berlin A."/>
            <person name="Chapman S.B."/>
            <person name="Chen Z."/>
            <person name="Freedman E."/>
            <person name="Gellesch M."/>
            <person name="Goldberg J."/>
            <person name="Griggs A."/>
            <person name="Gujja S."/>
            <person name="Heilman E.R."/>
            <person name="Heiman D."/>
            <person name="Hepburn T."/>
            <person name="Howarth C."/>
            <person name="Jen D."/>
            <person name="Larson L."/>
            <person name="Mehta T."/>
            <person name="Neiman D."/>
            <person name="Pearson M."/>
            <person name="Roberts A."/>
            <person name="Saif S."/>
            <person name="Shea T."/>
            <person name="Shenoy N."/>
            <person name="Sisk P."/>
            <person name="Stolte C."/>
            <person name="Sykes S."/>
            <person name="Walk T."/>
            <person name="White J."/>
            <person name="Yandava C."/>
            <person name="Haas B."/>
            <person name="Nusbaum C."/>
            <person name="Birren B."/>
        </authorList>
    </citation>
    <scope>NUCLEOTIDE SEQUENCE</scope>
    <source>
        <strain evidence="8">R3-111a-1</strain>
    </source>
</reference>
<keyword evidence="2" id="KW-0560">Oxidoreductase</keyword>
<dbReference type="PANTHER" id="PTHR10578:SF140">
    <property type="entry name" value="FMN HYDROXY ACID DEHYDROGENASE DOMAIN-CONTAINING PROTEIN"/>
    <property type="match status" value="1"/>
</dbReference>
<evidence type="ECO:0000256" key="1">
    <source>
        <dbReference type="ARBA" id="ARBA00001917"/>
    </source>
</evidence>
<feature type="binding site" evidence="5">
    <location>
        <position position="278"/>
    </location>
    <ligand>
        <name>glyoxylate</name>
        <dbReference type="ChEBI" id="CHEBI:36655"/>
    </ligand>
</feature>
<feature type="binding site" evidence="5">
    <location>
        <position position="69"/>
    </location>
    <ligand>
        <name>glyoxylate</name>
        <dbReference type="ChEBI" id="CHEBI:36655"/>
    </ligand>
</feature>
<reference evidence="8" key="3">
    <citation type="submission" date="2010-09" db="EMBL/GenBank/DDBJ databases">
        <title>Annotation of Gaeumannomyces graminis var. tritici R3-111a-1.</title>
        <authorList>
            <consortium name="The Broad Institute Genome Sequencing Platform"/>
            <person name="Ma L.-J."/>
            <person name="Dead R."/>
            <person name="Young S.K."/>
            <person name="Zeng Q."/>
            <person name="Gargeya S."/>
            <person name="Fitzgerald M."/>
            <person name="Haas B."/>
            <person name="Abouelleil A."/>
            <person name="Alvarado L."/>
            <person name="Arachchi H.M."/>
            <person name="Berlin A."/>
            <person name="Brown A."/>
            <person name="Chapman S.B."/>
            <person name="Chen Z."/>
            <person name="Dunbar C."/>
            <person name="Freedman E."/>
            <person name="Gearin G."/>
            <person name="Gellesch M."/>
            <person name="Goldberg J."/>
            <person name="Griggs A."/>
            <person name="Gujja S."/>
            <person name="Heiman D."/>
            <person name="Howarth C."/>
            <person name="Larson L."/>
            <person name="Lui A."/>
            <person name="MacDonald P.J.P."/>
            <person name="Mehta T."/>
            <person name="Montmayeur A."/>
            <person name="Murphy C."/>
            <person name="Neiman D."/>
            <person name="Pearson M."/>
            <person name="Priest M."/>
            <person name="Roberts A."/>
            <person name="Saif S."/>
            <person name="Shea T."/>
            <person name="Shenoy N."/>
            <person name="Sisk P."/>
            <person name="Stolte C."/>
            <person name="Sykes S."/>
            <person name="Yandava C."/>
            <person name="Wortman J."/>
            <person name="Nusbaum C."/>
            <person name="Birren B."/>
        </authorList>
    </citation>
    <scope>NUCLEOTIDE SEQUENCE</scope>
    <source>
        <strain evidence="8">R3-111a-1</strain>
    </source>
</reference>
<accession>J3PEY4</accession>
<gene>
    <name evidence="9" type="primary">20352521</name>
    <name evidence="8" type="ORF">GGTG_12063</name>
</gene>
<evidence type="ECO:0000256" key="5">
    <source>
        <dbReference type="PIRSR" id="PIRSR000138-2"/>
    </source>
</evidence>
<feature type="binding site" evidence="5">
    <location>
        <position position="153"/>
    </location>
    <ligand>
        <name>FMN</name>
        <dbReference type="ChEBI" id="CHEBI:58210"/>
    </ligand>
</feature>
<reference evidence="10" key="1">
    <citation type="submission" date="2010-07" db="EMBL/GenBank/DDBJ databases">
        <title>The genome sequence of Gaeumannomyces graminis var. tritici strain R3-111a-1.</title>
        <authorList>
            <consortium name="The Broad Institute Genome Sequencing Platform"/>
            <person name="Ma L.-J."/>
            <person name="Dead R."/>
            <person name="Young S."/>
            <person name="Zeng Q."/>
            <person name="Koehrsen M."/>
            <person name="Alvarado L."/>
            <person name="Berlin A."/>
            <person name="Chapman S.B."/>
            <person name="Chen Z."/>
            <person name="Freedman E."/>
            <person name="Gellesch M."/>
            <person name="Goldberg J."/>
            <person name="Griggs A."/>
            <person name="Gujja S."/>
            <person name="Heilman E.R."/>
            <person name="Heiman D."/>
            <person name="Hepburn T."/>
            <person name="Howarth C."/>
            <person name="Jen D."/>
            <person name="Larson L."/>
            <person name="Mehta T."/>
            <person name="Neiman D."/>
            <person name="Pearson M."/>
            <person name="Roberts A."/>
            <person name="Saif S."/>
            <person name="Shea T."/>
            <person name="Shenoy N."/>
            <person name="Sisk P."/>
            <person name="Stolte C."/>
            <person name="Sykes S."/>
            <person name="Walk T."/>
            <person name="White J."/>
            <person name="Yandava C."/>
            <person name="Haas B."/>
            <person name="Nusbaum C."/>
            <person name="Birren B."/>
        </authorList>
    </citation>
    <scope>NUCLEOTIDE SEQUENCE [LARGE SCALE GENOMIC DNA]</scope>
    <source>
        <strain evidence="10">R3-111a-1</strain>
    </source>
</reference>
<dbReference type="HOGENOM" id="CLU_020639_1_0_1"/>
<feature type="domain" description="FMN hydroxy acid dehydrogenase" evidence="7">
    <location>
        <begin position="43"/>
        <end position="382"/>
    </location>
</feature>
<name>J3PEY4_GAET3</name>
<evidence type="ECO:0000256" key="3">
    <source>
        <dbReference type="ARBA" id="ARBA00024042"/>
    </source>
</evidence>
<comment type="cofactor">
    <cofactor evidence="1">
        <name>FMN</name>
        <dbReference type="ChEBI" id="CHEBI:58210"/>
    </cofactor>
</comment>
<dbReference type="SUPFAM" id="SSF51395">
    <property type="entry name" value="FMN-linked oxidoreductases"/>
    <property type="match status" value="1"/>
</dbReference>
<dbReference type="EnsemblFungi" id="EJT71042">
    <property type="protein sequence ID" value="EJT71042"/>
    <property type="gene ID" value="GGTG_12063"/>
</dbReference>
<keyword evidence="5" id="KW-0288">FMN</keyword>
<dbReference type="InterPro" id="IPR012133">
    <property type="entry name" value="Alpha-hydoxy_acid_DH_FMN"/>
</dbReference>
<keyword evidence="10" id="KW-1185">Reference proteome</keyword>
<evidence type="ECO:0000256" key="6">
    <source>
        <dbReference type="SAM" id="SignalP"/>
    </source>
</evidence>
<evidence type="ECO:0000259" key="7">
    <source>
        <dbReference type="PROSITE" id="PS51349"/>
    </source>
</evidence>
<keyword evidence="5" id="KW-0285">Flavoprotein</keyword>
<dbReference type="Pfam" id="PF01070">
    <property type="entry name" value="FMN_dh"/>
    <property type="match status" value="2"/>
</dbReference>
<keyword evidence="6" id="KW-0732">Signal</keyword>
<dbReference type="AlphaFoldDB" id="J3PEY4"/>